<dbReference type="SUPFAM" id="SSF103473">
    <property type="entry name" value="MFS general substrate transporter"/>
    <property type="match status" value="1"/>
</dbReference>
<evidence type="ECO:0000256" key="3">
    <source>
        <dbReference type="ARBA" id="ARBA00023136"/>
    </source>
</evidence>
<dbReference type="InterPro" id="IPR011701">
    <property type="entry name" value="MFS"/>
</dbReference>
<dbReference type="PANTHER" id="PTHR23531">
    <property type="entry name" value="QUINOLENE RESISTANCE PROTEIN NORA"/>
    <property type="match status" value="1"/>
</dbReference>
<evidence type="ECO:0000256" key="5">
    <source>
        <dbReference type="SAM" id="Phobius"/>
    </source>
</evidence>
<keyword evidence="1 5" id="KW-0812">Transmembrane</keyword>
<dbReference type="PROSITE" id="PS50850">
    <property type="entry name" value="MFS"/>
    <property type="match status" value="1"/>
</dbReference>
<dbReference type="EMBL" id="CP017641">
    <property type="protein sequence ID" value="APZ90596.1"/>
    <property type="molecule type" value="Genomic_DNA"/>
</dbReference>
<dbReference type="Gene3D" id="1.20.1250.20">
    <property type="entry name" value="MFS general substrate transporter like domains"/>
    <property type="match status" value="2"/>
</dbReference>
<dbReference type="InterPro" id="IPR020846">
    <property type="entry name" value="MFS_dom"/>
</dbReference>
<keyword evidence="3 5" id="KW-0472">Membrane</keyword>
<reference evidence="7 8" key="1">
    <citation type="journal article" date="2016" name="Front. Microbiol.">
        <title>Fuerstia marisgermanicae gen. nov., sp. nov., an Unusual Member of the Phylum Planctomycetes from the German Wadden Sea.</title>
        <authorList>
            <person name="Kohn T."/>
            <person name="Heuer A."/>
            <person name="Jogler M."/>
            <person name="Vollmers J."/>
            <person name="Boedeker C."/>
            <person name="Bunk B."/>
            <person name="Rast P."/>
            <person name="Borchert D."/>
            <person name="Glockner I."/>
            <person name="Freese H.M."/>
            <person name="Klenk H.P."/>
            <person name="Overmann J."/>
            <person name="Kaster A.K."/>
            <person name="Rohde M."/>
            <person name="Wiegand S."/>
            <person name="Jogler C."/>
        </authorList>
    </citation>
    <scope>NUCLEOTIDE SEQUENCE [LARGE SCALE GENOMIC DNA]</scope>
    <source>
        <strain evidence="7 8">NH11</strain>
    </source>
</reference>
<proteinExistence type="predicted"/>
<feature type="transmembrane region" description="Helical" evidence="5">
    <location>
        <begin position="189"/>
        <end position="207"/>
    </location>
</feature>
<feature type="transmembrane region" description="Helical" evidence="5">
    <location>
        <begin position="354"/>
        <end position="378"/>
    </location>
</feature>
<evidence type="ECO:0000256" key="4">
    <source>
        <dbReference type="SAM" id="MobiDB-lite"/>
    </source>
</evidence>
<feature type="transmembrane region" description="Helical" evidence="5">
    <location>
        <begin position="227"/>
        <end position="248"/>
    </location>
</feature>
<dbReference type="InterPro" id="IPR052714">
    <property type="entry name" value="MFS_Exporter"/>
</dbReference>
<name>A0A1P8W963_9PLAN</name>
<keyword evidence="8" id="KW-1185">Reference proteome</keyword>
<dbReference type="STRING" id="1891926.Fuma_00176"/>
<feature type="transmembrane region" description="Helical" evidence="5">
    <location>
        <begin position="154"/>
        <end position="177"/>
    </location>
</feature>
<dbReference type="GO" id="GO:0022857">
    <property type="term" value="F:transmembrane transporter activity"/>
    <property type="evidence" value="ECO:0007669"/>
    <property type="project" value="InterPro"/>
</dbReference>
<evidence type="ECO:0000259" key="6">
    <source>
        <dbReference type="PROSITE" id="PS50850"/>
    </source>
</evidence>
<feature type="region of interest" description="Disordered" evidence="4">
    <location>
        <begin position="1"/>
        <end position="31"/>
    </location>
</feature>
<accession>A0A1P8W963</accession>
<feature type="transmembrane region" description="Helical" evidence="5">
    <location>
        <begin position="390"/>
        <end position="413"/>
    </location>
</feature>
<dbReference type="KEGG" id="fmr:Fuma_00176"/>
<dbReference type="PANTHER" id="PTHR23531:SF1">
    <property type="entry name" value="QUINOLENE RESISTANCE PROTEIN NORA"/>
    <property type="match status" value="1"/>
</dbReference>
<evidence type="ECO:0000256" key="1">
    <source>
        <dbReference type="ARBA" id="ARBA00022692"/>
    </source>
</evidence>
<feature type="transmembrane region" description="Helical" evidence="5">
    <location>
        <begin position="330"/>
        <end position="348"/>
    </location>
</feature>
<gene>
    <name evidence="7" type="ORF">Fuma_00176</name>
</gene>
<protein>
    <submittedName>
        <fullName evidence="7">Major facilitator superfamily transporter</fullName>
    </submittedName>
</protein>
<feature type="transmembrane region" description="Helical" evidence="5">
    <location>
        <begin position="425"/>
        <end position="444"/>
    </location>
</feature>
<evidence type="ECO:0000313" key="8">
    <source>
        <dbReference type="Proteomes" id="UP000187735"/>
    </source>
</evidence>
<dbReference type="Pfam" id="PF07690">
    <property type="entry name" value="MFS_1"/>
    <property type="match status" value="1"/>
</dbReference>
<feature type="transmembrane region" description="Helical" evidence="5">
    <location>
        <begin position="57"/>
        <end position="79"/>
    </location>
</feature>
<dbReference type="AlphaFoldDB" id="A0A1P8W963"/>
<dbReference type="InterPro" id="IPR036259">
    <property type="entry name" value="MFS_trans_sf"/>
</dbReference>
<dbReference type="Proteomes" id="UP000187735">
    <property type="component" value="Chromosome"/>
</dbReference>
<evidence type="ECO:0000256" key="2">
    <source>
        <dbReference type="ARBA" id="ARBA00022989"/>
    </source>
</evidence>
<feature type="transmembrane region" description="Helical" evidence="5">
    <location>
        <begin position="268"/>
        <end position="290"/>
    </location>
</feature>
<evidence type="ECO:0000313" key="7">
    <source>
        <dbReference type="EMBL" id="APZ90596.1"/>
    </source>
</evidence>
<feature type="transmembrane region" description="Helical" evidence="5">
    <location>
        <begin position="99"/>
        <end position="118"/>
    </location>
</feature>
<keyword evidence="2 5" id="KW-1133">Transmembrane helix</keyword>
<organism evidence="7 8">
    <name type="scientific">Fuerstiella marisgermanici</name>
    <dbReference type="NCBI Taxonomy" id="1891926"/>
    <lineage>
        <taxon>Bacteria</taxon>
        <taxon>Pseudomonadati</taxon>
        <taxon>Planctomycetota</taxon>
        <taxon>Planctomycetia</taxon>
        <taxon>Planctomycetales</taxon>
        <taxon>Planctomycetaceae</taxon>
        <taxon>Fuerstiella</taxon>
    </lineage>
</organism>
<feature type="transmembrane region" description="Helical" evidence="5">
    <location>
        <begin position="130"/>
        <end position="148"/>
    </location>
</feature>
<dbReference type="RefSeq" id="WP_158520817.1">
    <property type="nucleotide sequence ID" value="NZ_CP017641.1"/>
</dbReference>
<feature type="transmembrane region" description="Helical" evidence="5">
    <location>
        <begin position="302"/>
        <end position="318"/>
    </location>
</feature>
<feature type="domain" description="Major facilitator superfamily (MFS) profile" evidence="6">
    <location>
        <begin position="57"/>
        <end position="449"/>
    </location>
</feature>
<dbReference type="OrthoDB" id="211449at2"/>
<sequence>MADDSGHHTQPEDVVSEIGSGSAGSDPYRSPGTVAKNAGTASLAGSDATINGIGHPVFVLSYIANLLLVTANALTFVFADWVAWLAQHGTTGVAYQEELPGRIIQYGILAAICVRVFLGQSIDRFGVRRVWALMASLAFTGISIFATLTTVSPLLVLGRVLFATGLAGMFTCSTFHIQSCVPEFRRTEFIALLGSSGFVGMILGPQLADFLRWLADDDVNVFFPRVFMLAAGLLAAYIVCLLLVTKGLPRPEKHEARPSLLTLTRRHWPGLVVVVSMTMGLVFTVPSLYLVRFNQHEHFGGIAAYWTIYAITAFTFRLRTAALSQRVGRYRLILMGLIFQGLGLWSLIPVSAWWHLLFSAVLCGFGHALLFPSIVSLGSGTFPPRYRGSGINLTLGCLDLGSGISAPLLGKIIDLPQFDGVGFRQMFFFAGAMPLILAVVWYFAKCGAADSEIHEKK</sequence>
<feature type="compositionally biased region" description="Basic and acidic residues" evidence="4">
    <location>
        <begin position="1"/>
        <end position="11"/>
    </location>
</feature>